<dbReference type="EMBL" id="CP073344">
    <property type="protein sequence ID" value="UTW03251.1"/>
    <property type="molecule type" value="Genomic_DNA"/>
</dbReference>
<evidence type="ECO:0000256" key="2">
    <source>
        <dbReference type="ARBA" id="ARBA00022842"/>
    </source>
</evidence>
<keyword evidence="1 3" id="KW-0808">Transferase</keyword>
<dbReference type="GO" id="GO:0043743">
    <property type="term" value="F:LPPG:FO 2-phospho-L-lactate transferase activity"/>
    <property type="evidence" value="ECO:0007669"/>
    <property type="project" value="UniProtKB-EC"/>
</dbReference>
<keyword evidence="4" id="KW-1185">Reference proteome</keyword>
<sequence>MNKPLKIVLLSGGVGGAKMAEGFAFSRFAEQFSVIGNVADDQEFHGLWVSPDIDTLTYTLAEQIDTEKGWGLQAESNQVLDQLKTLGADTWMYLGDKDFATHIYRTELRRQGIRPSEIAAKIARSYGVKTPIILPTDSCIHNQVMTNSGWIDFQDYFVKYACLPEVLDFNITGIEAAIATPEALKAIAEADLIVIAPSNPIVSIKPILSVPGITEALMSSAAFKVAVSPLINGETVKGPADQMMKVAGYRSDVIGVADFYSGLIDALVIDQQDRNAVSELSASVEHVLATDTLMFNRQNKIRLAETLVHVYQAANIKDSAEKPSLAHLSSDTGRKIAV</sequence>
<dbReference type="InterPro" id="IPR002882">
    <property type="entry name" value="CofD"/>
</dbReference>
<dbReference type="Proteomes" id="UP001059950">
    <property type="component" value="Chromosome"/>
</dbReference>
<dbReference type="Gene3D" id="3.40.50.10680">
    <property type="entry name" value="CofD-like domains"/>
    <property type="match status" value="1"/>
</dbReference>
<evidence type="ECO:0000256" key="1">
    <source>
        <dbReference type="ARBA" id="ARBA00022679"/>
    </source>
</evidence>
<gene>
    <name evidence="3" type="ORF">KDX31_18330</name>
</gene>
<dbReference type="SUPFAM" id="SSF142338">
    <property type="entry name" value="CofD-like"/>
    <property type="match status" value="1"/>
</dbReference>
<dbReference type="InterPro" id="IPR038136">
    <property type="entry name" value="CofD-like_dom_sf"/>
</dbReference>
<dbReference type="CDD" id="cd07186">
    <property type="entry name" value="CofD_like"/>
    <property type="match status" value="1"/>
</dbReference>
<accession>A0ABY5GUL1</accession>
<dbReference type="HAMAP" id="MF_01257">
    <property type="entry name" value="CofD"/>
    <property type="match status" value="1"/>
</dbReference>
<dbReference type="PANTHER" id="PTHR43007">
    <property type="entry name" value="2-PHOSPHO-L-LACTATE TRANSFERASE"/>
    <property type="match status" value="1"/>
</dbReference>
<name>A0ABY5GUL1_9GAMM</name>
<evidence type="ECO:0000313" key="3">
    <source>
        <dbReference type="EMBL" id="UTW03251.1"/>
    </source>
</evidence>
<reference evidence="3" key="1">
    <citation type="submission" date="2021-04" db="EMBL/GenBank/DDBJ databases">
        <title>Oceanospirillales bacteria with DddD are important DMSP degraders in coastal seawater.</title>
        <authorList>
            <person name="Liu J."/>
        </authorList>
    </citation>
    <scope>NUCLEOTIDE SEQUENCE</scope>
    <source>
        <strain evidence="3">GY6</strain>
    </source>
</reference>
<dbReference type="PANTHER" id="PTHR43007:SF1">
    <property type="entry name" value="2-PHOSPHO-L-LACTATE TRANSFERASE"/>
    <property type="match status" value="1"/>
</dbReference>
<keyword evidence="2" id="KW-0460">Magnesium</keyword>
<organism evidence="3 4">
    <name type="scientific">Amphritea atlantica</name>
    <dbReference type="NCBI Taxonomy" id="355243"/>
    <lineage>
        <taxon>Bacteria</taxon>
        <taxon>Pseudomonadati</taxon>
        <taxon>Pseudomonadota</taxon>
        <taxon>Gammaproteobacteria</taxon>
        <taxon>Oceanospirillales</taxon>
        <taxon>Oceanospirillaceae</taxon>
        <taxon>Amphritea</taxon>
    </lineage>
</organism>
<dbReference type="EC" id="2.7.8.28" evidence="3"/>
<proteinExistence type="inferred from homology"/>
<dbReference type="Gene3D" id="1.10.8.240">
    <property type="entry name" value="CofD-like domain"/>
    <property type="match status" value="1"/>
</dbReference>
<protein>
    <submittedName>
        <fullName evidence="3">2-phospho-L-lactate transferase</fullName>
        <ecNumber evidence="3">2.7.8.28</ecNumber>
    </submittedName>
</protein>
<dbReference type="Pfam" id="PF01933">
    <property type="entry name" value="CofD"/>
    <property type="match status" value="1"/>
</dbReference>
<dbReference type="InterPro" id="IPR010115">
    <property type="entry name" value="FbiA/CofD"/>
</dbReference>
<evidence type="ECO:0000313" key="4">
    <source>
        <dbReference type="Proteomes" id="UP001059950"/>
    </source>
</evidence>
<dbReference type="NCBIfam" id="TIGR01819">
    <property type="entry name" value="F420_cofD"/>
    <property type="match status" value="1"/>
</dbReference>